<organism evidence="2 3">
    <name type="scientific">Actinoallomurus iriomotensis</name>
    <dbReference type="NCBI Taxonomy" id="478107"/>
    <lineage>
        <taxon>Bacteria</taxon>
        <taxon>Bacillati</taxon>
        <taxon>Actinomycetota</taxon>
        <taxon>Actinomycetes</taxon>
        <taxon>Streptosporangiales</taxon>
        <taxon>Thermomonosporaceae</taxon>
        <taxon>Actinoallomurus</taxon>
    </lineage>
</organism>
<dbReference type="AlphaFoldDB" id="A0A9W6W2Y2"/>
<evidence type="ECO:0000313" key="2">
    <source>
        <dbReference type="EMBL" id="GLY88342.1"/>
    </source>
</evidence>
<reference evidence="2" key="1">
    <citation type="submission" date="2023-03" db="EMBL/GenBank/DDBJ databases">
        <title>Actinoallomurus iriomotensis NBRC 103684.</title>
        <authorList>
            <person name="Ichikawa N."/>
            <person name="Sato H."/>
            <person name="Tonouchi N."/>
        </authorList>
    </citation>
    <scope>NUCLEOTIDE SEQUENCE</scope>
    <source>
        <strain evidence="2">NBRC 103684</strain>
    </source>
</reference>
<sequence length="65" mass="6755">MLREDLADVAPEEGRTAQPFIQSSLGSEEHSALLGHADSVRDEGQMDVGVGPSGPSHVSGPTLTQ</sequence>
<dbReference type="EMBL" id="BSTK01000010">
    <property type="protein sequence ID" value="GLY88342.1"/>
    <property type="molecule type" value="Genomic_DNA"/>
</dbReference>
<gene>
    <name evidence="2" type="ORF">Airi02_062710</name>
</gene>
<protein>
    <submittedName>
        <fullName evidence="2">Uncharacterized protein</fullName>
    </submittedName>
</protein>
<evidence type="ECO:0000313" key="3">
    <source>
        <dbReference type="Proteomes" id="UP001165074"/>
    </source>
</evidence>
<feature type="compositionally biased region" description="Low complexity" evidence="1">
    <location>
        <begin position="48"/>
        <end position="65"/>
    </location>
</feature>
<name>A0A9W6W2Y2_9ACTN</name>
<evidence type="ECO:0000256" key="1">
    <source>
        <dbReference type="SAM" id="MobiDB-lite"/>
    </source>
</evidence>
<dbReference type="Proteomes" id="UP001165074">
    <property type="component" value="Unassembled WGS sequence"/>
</dbReference>
<feature type="region of interest" description="Disordered" evidence="1">
    <location>
        <begin position="1"/>
        <end position="65"/>
    </location>
</feature>
<accession>A0A9W6W2Y2</accession>
<comment type="caution">
    <text evidence="2">The sequence shown here is derived from an EMBL/GenBank/DDBJ whole genome shotgun (WGS) entry which is preliminary data.</text>
</comment>
<keyword evidence="3" id="KW-1185">Reference proteome</keyword>
<proteinExistence type="predicted"/>